<comment type="caution">
    <text evidence="1">The sequence shown here is derived from an EMBL/GenBank/DDBJ whole genome shotgun (WGS) entry which is preliminary data.</text>
</comment>
<dbReference type="SUPFAM" id="SSF88713">
    <property type="entry name" value="Glycoside hydrolase/deacetylase"/>
    <property type="match status" value="1"/>
</dbReference>
<dbReference type="InterPro" id="IPR006837">
    <property type="entry name" value="Divergent_DAC"/>
</dbReference>
<dbReference type="EMBL" id="JBHLTR010000004">
    <property type="protein sequence ID" value="MFC0558162.1"/>
    <property type="molecule type" value="Genomic_DNA"/>
</dbReference>
<gene>
    <name evidence="1" type="ORF">ACFFH4_03760</name>
</gene>
<dbReference type="RefSeq" id="WP_390185875.1">
    <property type="nucleotide sequence ID" value="NZ_JAQQWT010000003.1"/>
</dbReference>
<sequence length="280" mass="31396">MLPLRTYVLLCSFLAMVFVLFINQTYTQANEYGQAAIIIDDFGGDVKGVDSFLSGKIPITVAIMPFMEHSTEQAERAHQAGLEVMIHMPMEPKKGKASWLGPNAITSDLSNEEVRKRVLEAIENVPYAKGINNHMGSKIVEDERIIRVILEIAKERNLYIVDSGTSSASVILELAKELDIPHAARNIFLDDTLSSQQHVYKQMTSLLKITKKRNNAVAIGHVGIKGNETYAGIEQALSTFSKEKIEIVPMSHLLDTEIDHDHSGFWKPREESHTWTPFIH</sequence>
<dbReference type="Pfam" id="PF04748">
    <property type="entry name" value="Polysacc_deac_2"/>
    <property type="match status" value="1"/>
</dbReference>
<evidence type="ECO:0000313" key="1">
    <source>
        <dbReference type="EMBL" id="MFC0558162.1"/>
    </source>
</evidence>
<protein>
    <submittedName>
        <fullName evidence="1">Divergent polysaccharide deacetylase family protein</fullName>
    </submittedName>
</protein>
<accession>A0ABV6NBM5</accession>
<reference evidence="1 2" key="1">
    <citation type="submission" date="2024-09" db="EMBL/GenBank/DDBJ databases">
        <authorList>
            <person name="Sun Q."/>
            <person name="Mori K."/>
        </authorList>
    </citation>
    <scope>NUCLEOTIDE SEQUENCE [LARGE SCALE GENOMIC DNA]</scope>
    <source>
        <strain evidence="1 2">NCAIM B.02301</strain>
    </source>
</reference>
<dbReference type="PANTHER" id="PTHR30105">
    <property type="entry name" value="UNCHARACTERIZED YIBQ-RELATED"/>
    <property type="match status" value="1"/>
</dbReference>
<proteinExistence type="predicted"/>
<evidence type="ECO:0000313" key="2">
    <source>
        <dbReference type="Proteomes" id="UP001589833"/>
    </source>
</evidence>
<dbReference type="Gene3D" id="3.20.20.370">
    <property type="entry name" value="Glycoside hydrolase/deacetylase"/>
    <property type="match status" value="1"/>
</dbReference>
<keyword evidence="2" id="KW-1185">Reference proteome</keyword>
<organism evidence="1 2">
    <name type="scientific">Halalkalibacter alkalisediminis</name>
    <dbReference type="NCBI Taxonomy" id="935616"/>
    <lineage>
        <taxon>Bacteria</taxon>
        <taxon>Bacillati</taxon>
        <taxon>Bacillota</taxon>
        <taxon>Bacilli</taxon>
        <taxon>Bacillales</taxon>
        <taxon>Bacillaceae</taxon>
        <taxon>Halalkalibacter</taxon>
    </lineage>
</organism>
<dbReference type="PANTHER" id="PTHR30105:SF2">
    <property type="entry name" value="DIVERGENT POLYSACCHARIDE DEACETYLASE SUPERFAMILY"/>
    <property type="match status" value="1"/>
</dbReference>
<dbReference type="CDD" id="cd10936">
    <property type="entry name" value="CE4_DAC2"/>
    <property type="match status" value="1"/>
</dbReference>
<dbReference type="InterPro" id="IPR011330">
    <property type="entry name" value="Glyco_hydro/deAcase_b/a-brl"/>
</dbReference>
<dbReference type="Proteomes" id="UP001589833">
    <property type="component" value="Unassembled WGS sequence"/>
</dbReference>
<name>A0ABV6NBM5_9BACI</name>